<sequence>MDLDTARFSFGVLTMSDKGSRGEREDTSGPYLLQTLQDLGYQQKAYAIVPDQVESIQKTLIAWVDDEKVDLIITTGGTGVAPTDVTPEAMVDVIEKDIPGMAEAMRAESLKKTPNAVLSRGRAGIRGKSLIINLPGSEKAARENLAVLLPCLAHALDKIHGGTSDCGV</sequence>
<dbReference type="PIRSF" id="PIRSF006443">
    <property type="entry name" value="MoaB"/>
    <property type="match status" value="1"/>
</dbReference>
<evidence type="ECO:0000256" key="1">
    <source>
        <dbReference type="ARBA" id="ARBA00005046"/>
    </source>
</evidence>
<keyword evidence="4 7" id="KW-0501">Molybdenum cofactor biosynthesis</keyword>
<accession>A0ABS3AT97</accession>
<evidence type="ECO:0000256" key="5">
    <source>
        <dbReference type="ARBA" id="ARBA00051131"/>
    </source>
</evidence>
<dbReference type="InterPro" id="IPR008284">
    <property type="entry name" value="MoCF_biosynth_CS"/>
</dbReference>
<proteinExistence type="inferred from homology"/>
<evidence type="ECO:0000259" key="8">
    <source>
        <dbReference type="SMART" id="SM00852"/>
    </source>
</evidence>
<evidence type="ECO:0000256" key="6">
    <source>
        <dbReference type="ARBA" id="ARBA00058212"/>
    </source>
</evidence>
<organism evidence="9 10">
    <name type="scientific">Desulfotalea psychrophila</name>
    <dbReference type="NCBI Taxonomy" id="84980"/>
    <lineage>
        <taxon>Bacteria</taxon>
        <taxon>Pseudomonadati</taxon>
        <taxon>Thermodesulfobacteriota</taxon>
        <taxon>Desulfobulbia</taxon>
        <taxon>Desulfobulbales</taxon>
        <taxon>Desulfocapsaceae</taxon>
        <taxon>Desulfotalea</taxon>
    </lineage>
</organism>
<dbReference type="CDD" id="cd00886">
    <property type="entry name" value="MogA_MoaB"/>
    <property type="match status" value="1"/>
</dbReference>
<comment type="pathway">
    <text evidence="1 7">Cofactor biosynthesis; molybdopterin biosynthesis.</text>
</comment>
<evidence type="ECO:0000256" key="7">
    <source>
        <dbReference type="PIRNR" id="PIRNR006443"/>
    </source>
</evidence>
<protein>
    <recommendedName>
        <fullName evidence="3 7">Molybdenum cofactor biosynthesis protein B</fullName>
    </recommendedName>
</protein>
<reference evidence="9 10" key="1">
    <citation type="submission" date="2021-02" db="EMBL/GenBank/DDBJ databases">
        <title>Activity-based single-cell genomes from oceanic crustal fluid captures similar information to metagenomic and metatranscriptomic surveys with orders of magnitude less sampling.</title>
        <authorList>
            <person name="D'Angelo T.S."/>
            <person name="Orcutt B.N."/>
        </authorList>
    </citation>
    <scope>NUCLEOTIDE SEQUENCE [LARGE SCALE GENOMIC DNA]</scope>
    <source>
        <strain evidence="9">AH-315-G02</strain>
    </source>
</reference>
<gene>
    <name evidence="9" type="ORF">JYU06_02290</name>
</gene>
<comment type="catalytic activity">
    <reaction evidence="5">
        <text>molybdopterin + ATP + H(+) = adenylyl-molybdopterin + diphosphate</text>
        <dbReference type="Rhea" id="RHEA:31331"/>
        <dbReference type="ChEBI" id="CHEBI:15378"/>
        <dbReference type="ChEBI" id="CHEBI:30616"/>
        <dbReference type="ChEBI" id="CHEBI:33019"/>
        <dbReference type="ChEBI" id="CHEBI:58698"/>
        <dbReference type="ChEBI" id="CHEBI:62727"/>
        <dbReference type="EC" id="2.7.7.75"/>
    </reaction>
</comment>
<feature type="domain" description="MoaB/Mog" evidence="8">
    <location>
        <begin position="11"/>
        <end position="155"/>
    </location>
</feature>
<keyword evidence="10" id="KW-1185">Reference proteome</keyword>
<dbReference type="EMBL" id="JAFITO010000011">
    <property type="protein sequence ID" value="MBN4068338.1"/>
    <property type="molecule type" value="Genomic_DNA"/>
</dbReference>
<comment type="caution">
    <text evidence="9">The sequence shown here is derived from an EMBL/GenBank/DDBJ whole genome shotgun (WGS) entry which is preliminary data.</text>
</comment>
<dbReference type="PANTHER" id="PTHR43764:SF1">
    <property type="entry name" value="MOLYBDOPTERIN MOLYBDOTRANSFERASE"/>
    <property type="match status" value="1"/>
</dbReference>
<evidence type="ECO:0000256" key="2">
    <source>
        <dbReference type="ARBA" id="ARBA00006112"/>
    </source>
</evidence>
<dbReference type="NCBIfam" id="TIGR00177">
    <property type="entry name" value="molyb_syn"/>
    <property type="match status" value="1"/>
</dbReference>
<dbReference type="InterPro" id="IPR036425">
    <property type="entry name" value="MoaB/Mog-like_dom_sf"/>
</dbReference>
<comment type="function">
    <text evidence="6">Catalyzes the adenylation of molybdopterin as part of the biosynthesis of the molybdenum-cofactor.</text>
</comment>
<dbReference type="SUPFAM" id="SSF53218">
    <property type="entry name" value="Molybdenum cofactor biosynthesis proteins"/>
    <property type="match status" value="1"/>
</dbReference>
<evidence type="ECO:0000313" key="10">
    <source>
        <dbReference type="Proteomes" id="UP000717534"/>
    </source>
</evidence>
<dbReference type="InterPro" id="IPR051920">
    <property type="entry name" value="MPT_Adenylyltrnsfr/MoaC-Rel"/>
</dbReference>
<dbReference type="SMART" id="SM00852">
    <property type="entry name" value="MoCF_biosynth"/>
    <property type="match status" value="1"/>
</dbReference>
<comment type="similarity">
    <text evidence="2 7">Belongs to the MoaB/Mog family.</text>
</comment>
<dbReference type="PROSITE" id="PS01078">
    <property type="entry name" value="MOCF_BIOSYNTHESIS_1"/>
    <property type="match status" value="1"/>
</dbReference>
<dbReference type="Pfam" id="PF00994">
    <property type="entry name" value="MoCF_biosynth"/>
    <property type="match status" value="1"/>
</dbReference>
<dbReference type="InterPro" id="IPR012245">
    <property type="entry name" value="MoaB"/>
</dbReference>
<dbReference type="PANTHER" id="PTHR43764">
    <property type="entry name" value="MOLYBDENUM COFACTOR BIOSYNTHESIS"/>
    <property type="match status" value="1"/>
</dbReference>
<dbReference type="Gene3D" id="3.40.980.10">
    <property type="entry name" value="MoaB/Mog-like domain"/>
    <property type="match status" value="1"/>
</dbReference>
<evidence type="ECO:0000313" key="9">
    <source>
        <dbReference type="EMBL" id="MBN4068338.1"/>
    </source>
</evidence>
<evidence type="ECO:0000256" key="4">
    <source>
        <dbReference type="ARBA" id="ARBA00023150"/>
    </source>
</evidence>
<name>A0ABS3AT97_9BACT</name>
<evidence type="ECO:0000256" key="3">
    <source>
        <dbReference type="ARBA" id="ARBA00015262"/>
    </source>
</evidence>
<dbReference type="Proteomes" id="UP000717534">
    <property type="component" value="Unassembled WGS sequence"/>
</dbReference>
<dbReference type="InterPro" id="IPR001453">
    <property type="entry name" value="MoaB/Mog_dom"/>
</dbReference>
<comment type="function">
    <text evidence="7">May be involved in the biosynthesis of molybdopterin.</text>
</comment>